<dbReference type="OMA" id="LEICCAN"/>
<dbReference type="GO" id="GO:0016020">
    <property type="term" value="C:membrane"/>
    <property type="evidence" value="ECO:0007669"/>
    <property type="project" value="UniProtKB-SubCell"/>
</dbReference>
<dbReference type="InParanoid" id="S2JU57"/>
<dbReference type="STRING" id="1220926.S2JU57"/>
<dbReference type="Proteomes" id="UP000014254">
    <property type="component" value="Unassembled WGS sequence"/>
</dbReference>
<dbReference type="InterPro" id="IPR037185">
    <property type="entry name" value="EmrE-like"/>
</dbReference>
<feature type="transmembrane region" description="Helical" evidence="6">
    <location>
        <begin position="133"/>
        <end position="150"/>
    </location>
</feature>
<keyword evidence="3 6" id="KW-1133">Transmembrane helix</keyword>
<feature type="transmembrane region" description="Helical" evidence="6">
    <location>
        <begin position="162"/>
        <end position="186"/>
    </location>
</feature>
<feature type="domain" description="Sugar phosphate transporter" evidence="7">
    <location>
        <begin position="134"/>
        <end position="434"/>
    </location>
</feature>
<sequence>MTIENENTNTATGDQIGTSHLLPHRITTTMKKAAGPPITTRKSAHSRTQSISTQPVTQKKKQHSRRGSLPTAIHVNEANRFYHSSLNSPIRSPFLLSPIPPLPEKGAIAIHIANPKSDVASHYITKHENTIKNLSYILIWYFFSTSLSLYNKNLMGRDRFNFNFPLLVSAIHAGLHAIITALMMWLGGNRWKSASVGMSLNDYLFKVVGYLGLSAAVEICCSNAALVYITLSFYTMVKSSTPIWVLLFSFMFGFERPRLLLVAIIVVMVAGVILTVEGETKFDPVGFALVLIASIVSGLRWSMTQLLLQHENMGISNPIATLYYLTPVMFVTMFTLSLIFEHPLDQFQHSKHFDTVSHIIESLGLMSIGGLLAFAMTLAELYLIKSTNTVTLSVAGISKEIVVIMLSVMIYGDVLTPKNVLGLLVSIIGIVAYNYYKLSKTNSSEKGQYQMIPMHSSSSNSNMNSSSTNNTTTRNLRD</sequence>
<dbReference type="Pfam" id="PF03151">
    <property type="entry name" value="TPT"/>
    <property type="match status" value="1"/>
</dbReference>
<dbReference type="PANTHER" id="PTHR11132">
    <property type="entry name" value="SOLUTE CARRIER FAMILY 35"/>
    <property type="match status" value="1"/>
</dbReference>
<dbReference type="EMBL" id="KE123991">
    <property type="protein sequence ID" value="EPB86328.1"/>
    <property type="molecule type" value="Genomic_DNA"/>
</dbReference>
<keyword evidence="9" id="KW-1185">Reference proteome</keyword>
<evidence type="ECO:0000259" key="7">
    <source>
        <dbReference type="Pfam" id="PF03151"/>
    </source>
</evidence>
<evidence type="ECO:0000256" key="6">
    <source>
        <dbReference type="SAM" id="Phobius"/>
    </source>
</evidence>
<reference evidence="9" key="1">
    <citation type="submission" date="2013-05" db="EMBL/GenBank/DDBJ databases">
        <title>The Genome sequence of Mucor circinelloides f. circinelloides 1006PhL.</title>
        <authorList>
            <consortium name="The Broad Institute Genomics Platform"/>
            <person name="Cuomo C."/>
            <person name="Earl A."/>
            <person name="Findley K."/>
            <person name="Lee S.C."/>
            <person name="Walker B."/>
            <person name="Young S."/>
            <person name="Zeng Q."/>
            <person name="Gargeya S."/>
            <person name="Fitzgerald M."/>
            <person name="Haas B."/>
            <person name="Abouelleil A."/>
            <person name="Allen A.W."/>
            <person name="Alvarado L."/>
            <person name="Arachchi H.M."/>
            <person name="Berlin A.M."/>
            <person name="Chapman S.B."/>
            <person name="Gainer-Dewar J."/>
            <person name="Goldberg J."/>
            <person name="Griggs A."/>
            <person name="Gujja S."/>
            <person name="Hansen M."/>
            <person name="Howarth C."/>
            <person name="Imamovic A."/>
            <person name="Ireland A."/>
            <person name="Larimer J."/>
            <person name="McCowan C."/>
            <person name="Murphy C."/>
            <person name="Pearson M."/>
            <person name="Poon T.W."/>
            <person name="Priest M."/>
            <person name="Roberts A."/>
            <person name="Saif S."/>
            <person name="Shea T."/>
            <person name="Sisk P."/>
            <person name="Sykes S."/>
            <person name="Wortman J."/>
            <person name="Nusbaum C."/>
            <person name="Birren B."/>
        </authorList>
    </citation>
    <scope>NUCLEOTIDE SEQUENCE [LARGE SCALE GENOMIC DNA]</scope>
    <source>
        <strain evidence="9">1006PhL</strain>
    </source>
</reference>
<dbReference type="InterPro" id="IPR004853">
    <property type="entry name" value="Sugar_P_trans_dom"/>
</dbReference>
<proteinExistence type="predicted"/>
<evidence type="ECO:0000313" key="8">
    <source>
        <dbReference type="EMBL" id="EPB86328.1"/>
    </source>
</evidence>
<protein>
    <recommendedName>
        <fullName evidence="7">Sugar phosphate transporter domain-containing protein</fullName>
    </recommendedName>
</protein>
<dbReference type="eggNOG" id="KOG1443">
    <property type="taxonomic scope" value="Eukaryota"/>
</dbReference>
<organism evidence="8 9">
    <name type="scientific">Mucor circinelloides f. circinelloides (strain 1006PhL)</name>
    <name type="common">Mucormycosis agent</name>
    <name type="synonym">Calyptromyces circinelloides</name>
    <dbReference type="NCBI Taxonomy" id="1220926"/>
    <lineage>
        <taxon>Eukaryota</taxon>
        <taxon>Fungi</taxon>
        <taxon>Fungi incertae sedis</taxon>
        <taxon>Mucoromycota</taxon>
        <taxon>Mucoromycotina</taxon>
        <taxon>Mucoromycetes</taxon>
        <taxon>Mucorales</taxon>
        <taxon>Mucorineae</taxon>
        <taxon>Mucoraceae</taxon>
        <taxon>Mucor</taxon>
    </lineage>
</organism>
<dbReference type="AlphaFoldDB" id="S2JU57"/>
<name>S2JU57_MUCC1</name>
<feature type="transmembrane region" description="Helical" evidence="6">
    <location>
        <begin position="259"/>
        <end position="276"/>
    </location>
</feature>
<gene>
    <name evidence="8" type="ORF">HMPREF1544_06867</name>
</gene>
<evidence type="ECO:0000256" key="1">
    <source>
        <dbReference type="ARBA" id="ARBA00004141"/>
    </source>
</evidence>
<dbReference type="OrthoDB" id="6418713at2759"/>
<feature type="transmembrane region" description="Helical" evidence="6">
    <location>
        <begin position="418"/>
        <end position="436"/>
    </location>
</feature>
<comment type="subcellular location">
    <subcellularLocation>
        <location evidence="1">Membrane</location>
        <topology evidence="1">Multi-pass membrane protein</topology>
    </subcellularLocation>
</comment>
<feature type="region of interest" description="Disordered" evidence="5">
    <location>
        <begin position="1"/>
        <end position="68"/>
    </location>
</feature>
<dbReference type="VEuPathDB" id="FungiDB:HMPREF1544_06867"/>
<evidence type="ECO:0000313" key="9">
    <source>
        <dbReference type="Proteomes" id="UP000014254"/>
    </source>
</evidence>
<feature type="transmembrane region" description="Helical" evidence="6">
    <location>
        <begin position="322"/>
        <end position="340"/>
    </location>
</feature>
<evidence type="ECO:0000256" key="5">
    <source>
        <dbReference type="SAM" id="MobiDB-lite"/>
    </source>
</evidence>
<dbReference type="SUPFAM" id="SSF103481">
    <property type="entry name" value="Multidrug resistance efflux transporter EmrE"/>
    <property type="match status" value="1"/>
</dbReference>
<feature type="transmembrane region" description="Helical" evidence="6">
    <location>
        <begin position="207"/>
        <end position="229"/>
    </location>
</feature>
<evidence type="ECO:0000256" key="4">
    <source>
        <dbReference type="ARBA" id="ARBA00023136"/>
    </source>
</evidence>
<evidence type="ECO:0000256" key="2">
    <source>
        <dbReference type="ARBA" id="ARBA00022692"/>
    </source>
</evidence>
<evidence type="ECO:0000256" key="3">
    <source>
        <dbReference type="ARBA" id="ARBA00022989"/>
    </source>
</evidence>
<keyword evidence="4 6" id="KW-0472">Membrane</keyword>
<feature type="compositionally biased region" description="Polar residues" evidence="5">
    <location>
        <begin position="46"/>
        <end position="57"/>
    </location>
</feature>
<feature type="region of interest" description="Disordered" evidence="5">
    <location>
        <begin position="452"/>
        <end position="478"/>
    </location>
</feature>
<feature type="transmembrane region" description="Helical" evidence="6">
    <location>
        <begin position="282"/>
        <end position="301"/>
    </location>
</feature>
<feature type="transmembrane region" description="Helical" evidence="6">
    <location>
        <begin position="235"/>
        <end position="252"/>
    </location>
</feature>
<keyword evidence="2 6" id="KW-0812">Transmembrane</keyword>
<feature type="compositionally biased region" description="Low complexity" evidence="5">
    <location>
        <begin position="456"/>
        <end position="478"/>
    </location>
</feature>
<dbReference type="InterPro" id="IPR050186">
    <property type="entry name" value="TPT_transporter"/>
</dbReference>
<feature type="compositionally biased region" description="Polar residues" evidence="5">
    <location>
        <begin position="1"/>
        <end position="18"/>
    </location>
</feature>
<feature type="transmembrane region" description="Helical" evidence="6">
    <location>
        <begin position="390"/>
        <end position="412"/>
    </location>
</feature>
<feature type="transmembrane region" description="Helical" evidence="6">
    <location>
        <begin position="360"/>
        <end position="383"/>
    </location>
</feature>
<accession>S2JU57</accession>